<protein>
    <submittedName>
        <fullName evidence="2">Uncharacterized protein</fullName>
    </submittedName>
</protein>
<proteinExistence type="predicted"/>
<gene>
    <name evidence="2" type="ORF">PRK78_001753</name>
</gene>
<evidence type="ECO:0000256" key="1">
    <source>
        <dbReference type="SAM" id="Coils"/>
    </source>
</evidence>
<dbReference type="Proteomes" id="UP001219355">
    <property type="component" value="Chromosome 1"/>
</dbReference>
<name>A0AAF0DDC6_9EURO</name>
<keyword evidence="3" id="KW-1185">Reference proteome</keyword>
<evidence type="ECO:0000313" key="3">
    <source>
        <dbReference type="Proteomes" id="UP001219355"/>
    </source>
</evidence>
<dbReference type="Gene3D" id="1.20.1170.10">
    <property type="match status" value="1"/>
</dbReference>
<evidence type="ECO:0000313" key="2">
    <source>
        <dbReference type="EMBL" id="WEW56310.1"/>
    </source>
</evidence>
<sequence>MVMRMDVHVLARRLEQCEARLGRHNQEVKDVFSVSQEKILKLLETGVSSIEDAVTSMDSALSAKSLPGAWPDTEQSMMVRSRQGVVLGRQTTRNIGKAFKDVAETADDLMEQFMDIQKDAIGLEVSVSVLQRDTDTAIAQAKRTEQITLEKVNAKAKERTAAKQKLDTLNTTLQGLGNQKDSVNDDRNVLRVVSVPPMPIHTYEVNNGDKARGITWGAMGFFPWIAIPAGLVLEGFALHSYVWSSFSGNLDAEIHPDHRELRDKKASIKKEMQKKQSEISTTNSEFNKLKSEEQEAQRAVENANQVHDQCMDLSTKVSVLKENVVSHIESYQKIKDSATELSLWADDVSVEAMAISCKNLDSMAEGLGALMQSCAIGQRQQAALMCEPIMAFQKLIASSSTGENGQ</sequence>
<reference evidence="2" key="1">
    <citation type="submission" date="2023-03" db="EMBL/GenBank/DDBJ databases">
        <title>Emydomyces testavorans Genome Sequence.</title>
        <authorList>
            <person name="Hoyer L."/>
        </authorList>
    </citation>
    <scope>NUCLEOTIDE SEQUENCE</scope>
    <source>
        <strain evidence="2">16-2883</strain>
    </source>
</reference>
<dbReference type="AlphaFoldDB" id="A0AAF0DDC6"/>
<accession>A0AAF0DDC6</accession>
<dbReference type="EMBL" id="CP120627">
    <property type="protein sequence ID" value="WEW56310.1"/>
    <property type="molecule type" value="Genomic_DNA"/>
</dbReference>
<organism evidence="2 3">
    <name type="scientific">Emydomyces testavorans</name>
    <dbReference type="NCBI Taxonomy" id="2070801"/>
    <lineage>
        <taxon>Eukaryota</taxon>
        <taxon>Fungi</taxon>
        <taxon>Dikarya</taxon>
        <taxon>Ascomycota</taxon>
        <taxon>Pezizomycotina</taxon>
        <taxon>Eurotiomycetes</taxon>
        <taxon>Eurotiomycetidae</taxon>
        <taxon>Onygenales</taxon>
        <taxon>Nannizziopsiaceae</taxon>
        <taxon>Emydomyces</taxon>
    </lineage>
</organism>
<dbReference type="SUPFAM" id="SSF58100">
    <property type="entry name" value="Bacterial hemolysins"/>
    <property type="match status" value="1"/>
</dbReference>
<keyword evidence="1" id="KW-0175">Coiled coil</keyword>
<feature type="coiled-coil region" evidence="1">
    <location>
        <begin position="258"/>
        <end position="309"/>
    </location>
</feature>